<keyword evidence="1" id="KW-0233">DNA recombination</keyword>
<evidence type="ECO:0000313" key="4">
    <source>
        <dbReference type="Proteomes" id="UP000465812"/>
    </source>
</evidence>
<dbReference type="InterPro" id="IPR011010">
    <property type="entry name" value="DNA_brk_join_enz"/>
</dbReference>
<dbReference type="InterPro" id="IPR013762">
    <property type="entry name" value="Integrase-like_cat_sf"/>
</dbReference>
<protein>
    <recommendedName>
        <fullName evidence="5">Tyr recombinase domain-containing protein</fullName>
    </recommendedName>
</protein>
<sequence length="94" mass="9836">MKPGMLQSPDIPGRFTAASLAVSAGGNVLALARMLGHEDPSLTLRTYADLFDSDLDALADVLDQHRTAALEPSTANNDSETDGKNVPSTLPQTA</sequence>
<keyword evidence="4" id="KW-1185">Reference proteome</keyword>
<dbReference type="SUPFAM" id="SSF56349">
    <property type="entry name" value="DNA breaking-rejoining enzymes"/>
    <property type="match status" value="1"/>
</dbReference>
<dbReference type="Proteomes" id="UP000465812">
    <property type="component" value="Chromosome"/>
</dbReference>
<evidence type="ECO:0000256" key="2">
    <source>
        <dbReference type="SAM" id="MobiDB-lite"/>
    </source>
</evidence>
<name>A0ABN6ABW1_MYCNT</name>
<dbReference type="Gene3D" id="1.10.443.10">
    <property type="entry name" value="Intergrase catalytic core"/>
    <property type="match status" value="1"/>
</dbReference>
<dbReference type="EMBL" id="AP022590">
    <property type="protein sequence ID" value="BBY40544.1"/>
    <property type="molecule type" value="Genomic_DNA"/>
</dbReference>
<proteinExistence type="predicted"/>
<gene>
    <name evidence="3" type="ORF">MMAN_46780</name>
</gene>
<evidence type="ECO:0000256" key="1">
    <source>
        <dbReference type="ARBA" id="ARBA00023172"/>
    </source>
</evidence>
<evidence type="ECO:0000313" key="3">
    <source>
        <dbReference type="EMBL" id="BBY40544.1"/>
    </source>
</evidence>
<organism evidence="3 4">
    <name type="scientific">Mycobacterium mantenii</name>
    <dbReference type="NCBI Taxonomy" id="560555"/>
    <lineage>
        <taxon>Bacteria</taxon>
        <taxon>Bacillati</taxon>
        <taxon>Actinomycetota</taxon>
        <taxon>Actinomycetes</taxon>
        <taxon>Mycobacteriales</taxon>
        <taxon>Mycobacteriaceae</taxon>
        <taxon>Mycobacterium</taxon>
        <taxon>Mycobacterium avium complex (MAC)</taxon>
    </lineage>
</organism>
<feature type="region of interest" description="Disordered" evidence="2">
    <location>
        <begin position="69"/>
        <end position="94"/>
    </location>
</feature>
<reference evidence="3 4" key="1">
    <citation type="journal article" date="2019" name="Emerg. Microbes Infect.">
        <title>Comprehensive subspecies identification of 175 nontuberculous mycobacteria species based on 7547 genomic profiles.</title>
        <authorList>
            <person name="Matsumoto Y."/>
            <person name="Kinjo T."/>
            <person name="Motooka D."/>
            <person name="Nabeya D."/>
            <person name="Jung N."/>
            <person name="Uechi K."/>
            <person name="Horii T."/>
            <person name="Iida T."/>
            <person name="Fujita J."/>
            <person name="Nakamura S."/>
        </authorList>
    </citation>
    <scope>NUCLEOTIDE SEQUENCE [LARGE SCALE GENOMIC DNA]</scope>
    <source>
        <strain evidence="3 4">JCM 18113</strain>
    </source>
</reference>
<evidence type="ECO:0008006" key="5">
    <source>
        <dbReference type="Google" id="ProtNLM"/>
    </source>
</evidence>
<accession>A0ABN6ABW1</accession>